<gene>
    <name evidence="1" type="ORF">CEXT_771441</name>
</gene>
<dbReference type="AlphaFoldDB" id="A0AAV4U641"/>
<evidence type="ECO:0000313" key="2">
    <source>
        <dbReference type="Proteomes" id="UP001054945"/>
    </source>
</evidence>
<dbReference type="Proteomes" id="UP001054945">
    <property type="component" value="Unassembled WGS sequence"/>
</dbReference>
<keyword evidence="2" id="KW-1185">Reference proteome</keyword>
<protein>
    <submittedName>
        <fullName evidence="1">Uncharacterized protein</fullName>
    </submittedName>
</protein>
<organism evidence="1 2">
    <name type="scientific">Caerostris extrusa</name>
    <name type="common">Bark spider</name>
    <name type="synonym">Caerostris bankana</name>
    <dbReference type="NCBI Taxonomy" id="172846"/>
    <lineage>
        <taxon>Eukaryota</taxon>
        <taxon>Metazoa</taxon>
        <taxon>Ecdysozoa</taxon>
        <taxon>Arthropoda</taxon>
        <taxon>Chelicerata</taxon>
        <taxon>Arachnida</taxon>
        <taxon>Araneae</taxon>
        <taxon>Araneomorphae</taxon>
        <taxon>Entelegynae</taxon>
        <taxon>Araneoidea</taxon>
        <taxon>Araneidae</taxon>
        <taxon>Caerostris</taxon>
    </lineage>
</organism>
<comment type="caution">
    <text evidence="1">The sequence shown here is derived from an EMBL/GenBank/DDBJ whole genome shotgun (WGS) entry which is preliminary data.</text>
</comment>
<dbReference type="EMBL" id="BPLR01012323">
    <property type="protein sequence ID" value="GIY53100.1"/>
    <property type="molecule type" value="Genomic_DNA"/>
</dbReference>
<sequence length="101" mass="11434">MKILNTSPKPESVNNPCASKITPVLEEGKLFSNQSKHRDKSIRTRRLKVVRRPNRRCKVAINSPSSLGRSDDLPRQCLSESTAWAKRYVRPLVTSAELGYL</sequence>
<accession>A0AAV4U641</accession>
<proteinExistence type="predicted"/>
<name>A0AAV4U641_CAEEX</name>
<reference evidence="1 2" key="1">
    <citation type="submission" date="2021-06" db="EMBL/GenBank/DDBJ databases">
        <title>Caerostris extrusa draft genome.</title>
        <authorList>
            <person name="Kono N."/>
            <person name="Arakawa K."/>
        </authorList>
    </citation>
    <scope>NUCLEOTIDE SEQUENCE [LARGE SCALE GENOMIC DNA]</scope>
</reference>
<evidence type="ECO:0000313" key="1">
    <source>
        <dbReference type="EMBL" id="GIY53100.1"/>
    </source>
</evidence>